<comment type="caution">
    <text evidence="1">The sequence shown here is derived from an EMBL/GenBank/DDBJ whole genome shotgun (WGS) entry which is preliminary data.</text>
</comment>
<dbReference type="InParanoid" id="A0A2P5EYJ3"/>
<dbReference type="STRING" id="63057.A0A2P5EYJ3"/>
<dbReference type="OrthoDB" id="1301563at2759"/>
<sequence>MARFKRLLLTAGYAAAERAVALEIVDVEEANLLLAEAEAADSEAKQLQPVYNFKMEEFANLPKHFISMELVANLGKKQLAELAASLDISPA</sequence>
<dbReference type="PANTHER" id="PTHR38394">
    <property type="entry name" value="NEUROFILAMENT LIGHT PROTEIN"/>
    <property type="match status" value="1"/>
</dbReference>
<organism evidence="1 2">
    <name type="scientific">Trema orientale</name>
    <name type="common">Charcoal tree</name>
    <name type="synonym">Celtis orientalis</name>
    <dbReference type="NCBI Taxonomy" id="63057"/>
    <lineage>
        <taxon>Eukaryota</taxon>
        <taxon>Viridiplantae</taxon>
        <taxon>Streptophyta</taxon>
        <taxon>Embryophyta</taxon>
        <taxon>Tracheophyta</taxon>
        <taxon>Spermatophyta</taxon>
        <taxon>Magnoliopsida</taxon>
        <taxon>eudicotyledons</taxon>
        <taxon>Gunneridae</taxon>
        <taxon>Pentapetalae</taxon>
        <taxon>rosids</taxon>
        <taxon>fabids</taxon>
        <taxon>Rosales</taxon>
        <taxon>Cannabaceae</taxon>
        <taxon>Trema</taxon>
    </lineage>
</organism>
<dbReference type="AlphaFoldDB" id="A0A2P5EYJ3"/>
<evidence type="ECO:0000313" key="1">
    <source>
        <dbReference type="EMBL" id="PON90604.1"/>
    </source>
</evidence>
<evidence type="ECO:0000313" key="2">
    <source>
        <dbReference type="Proteomes" id="UP000237000"/>
    </source>
</evidence>
<protein>
    <submittedName>
        <fullName evidence="1">Uncharacterized protein</fullName>
    </submittedName>
</protein>
<proteinExistence type="predicted"/>
<dbReference type="PANTHER" id="PTHR38394:SF1">
    <property type="entry name" value="NEUROFILAMENT LIGHT PROTEIN"/>
    <property type="match status" value="1"/>
</dbReference>
<dbReference type="EMBL" id="JXTC01000082">
    <property type="protein sequence ID" value="PON90604.1"/>
    <property type="molecule type" value="Genomic_DNA"/>
</dbReference>
<gene>
    <name evidence="1" type="ORF">TorRG33x02_136590</name>
</gene>
<name>A0A2P5EYJ3_TREOI</name>
<dbReference type="Proteomes" id="UP000237000">
    <property type="component" value="Unassembled WGS sequence"/>
</dbReference>
<accession>A0A2P5EYJ3</accession>
<keyword evidence="2" id="KW-1185">Reference proteome</keyword>
<reference evidence="2" key="1">
    <citation type="submission" date="2016-06" db="EMBL/GenBank/DDBJ databases">
        <title>Parallel loss of symbiosis genes in relatives of nitrogen-fixing non-legume Parasponia.</title>
        <authorList>
            <person name="Van Velzen R."/>
            <person name="Holmer R."/>
            <person name="Bu F."/>
            <person name="Rutten L."/>
            <person name="Van Zeijl A."/>
            <person name="Liu W."/>
            <person name="Santuari L."/>
            <person name="Cao Q."/>
            <person name="Sharma T."/>
            <person name="Shen D."/>
            <person name="Roswanjaya Y."/>
            <person name="Wardhani T."/>
            <person name="Kalhor M.S."/>
            <person name="Jansen J."/>
            <person name="Van den Hoogen J."/>
            <person name="Gungor B."/>
            <person name="Hartog M."/>
            <person name="Hontelez J."/>
            <person name="Verver J."/>
            <person name="Yang W.-C."/>
            <person name="Schijlen E."/>
            <person name="Repin R."/>
            <person name="Schilthuizen M."/>
            <person name="Schranz E."/>
            <person name="Heidstra R."/>
            <person name="Miyata K."/>
            <person name="Fedorova E."/>
            <person name="Kohlen W."/>
            <person name="Bisseling T."/>
            <person name="Smit S."/>
            <person name="Geurts R."/>
        </authorList>
    </citation>
    <scope>NUCLEOTIDE SEQUENCE [LARGE SCALE GENOMIC DNA]</scope>
    <source>
        <strain evidence="2">cv. RG33-2</strain>
    </source>
</reference>